<gene>
    <name evidence="1" type="ORF">EXIGLDRAFT_87097</name>
</gene>
<evidence type="ECO:0000313" key="1">
    <source>
        <dbReference type="EMBL" id="KZV91791.1"/>
    </source>
</evidence>
<organism evidence="1 2">
    <name type="scientific">Exidia glandulosa HHB12029</name>
    <dbReference type="NCBI Taxonomy" id="1314781"/>
    <lineage>
        <taxon>Eukaryota</taxon>
        <taxon>Fungi</taxon>
        <taxon>Dikarya</taxon>
        <taxon>Basidiomycota</taxon>
        <taxon>Agaricomycotina</taxon>
        <taxon>Agaricomycetes</taxon>
        <taxon>Auriculariales</taxon>
        <taxon>Exidiaceae</taxon>
        <taxon>Exidia</taxon>
    </lineage>
</organism>
<name>A0A165HD15_EXIGL</name>
<protein>
    <submittedName>
        <fullName evidence="1">Uncharacterized protein</fullName>
    </submittedName>
</protein>
<dbReference type="Proteomes" id="UP000077266">
    <property type="component" value="Unassembled WGS sequence"/>
</dbReference>
<dbReference type="AlphaFoldDB" id="A0A165HD15"/>
<dbReference type="EMBL" id="KV426020">
    <property type="protein sequence ID" value="KZV91791.1"/>
    <property type="molecule type" value="Genomic_DNA"/>
</dbReference>
<keyword evidence="2" id="KW-1185">Reference proteome</keyword>
<reference evidence="1 2" key="1">
    <citation type="journal article" date="2016" name="Mol. Biol. Evol.">
        <title>Comparative Genomics of Early-Diverging Mushroom-Forming Fungi Provides Insights into the Origins of Lignocellulose Decay Capabilities.</title>
        <authorList>
            <person name="Nagy L.G."/>
            <person name="Riley R."/>
            <person name="Tritt A."/>
            <person name="Adam C."/>
            <person name="Daum C."/>
            <person name="Floudas D."/>
            <person name="Sun H."/>
            <person name="Yadav J.S."/>
            <person name="Pangilinan J."/>
            <person name="Larsson K.H."/>
            <person name="Matsuura K."/>
            <person name="Barry K."/>
            <person name="Labutti K."/>
            <person name="Kuo R."/>
            <person name="Ohm R.A."/>
            <person name="Bhattacharya S.S."/>
            <person name="Shirouzu T."/>
            <person name="Yoshinaga Y."/>
            <person name="Martin F.M."/>
            <person name="Grigoriev I.V."/>
            <person name="Hibbett D.S."/>
        </authorList>
    </citation>
    <scope>NUCLEOTIDE SEQUENCE [LARGE SCALE GENOMIC DNA]</scope>
    <source>
        <strain evidence="1 2">HHB12029</strain>
    </source>
</reference>
<dbReference type="InParanoid" id="A0A165HD15"/>
<accession>A0A165HD15</accession>
<sequence>MTATAASTELTDSLSAHLLLRLAPHRIQSRKLSPGRPVSDNLVLQPPSTCILGALFVHERLVRPSLDNMLPVCAGAYSAHCRLDLCHHWQALVAASLTTMRASYSSPVKAHLWAFSHPVFAARTSYSILELAGP</sequence>
<proteinExistence type="predicted"/>
<evidence type="ECO:0000313" key="2">
    <source>
        <dbReference type="Proteomes" id="UP000077266"/>
    </source>
</evidence>